<sequence length="249" mass="28579">MTYSPILSEDALLQALLKDSLNGLILYQVVRNEAGKPIDFLYQLVNPAAAILLGACPEDLHGKSCKEVFPQGDELRMYYQQVAVSGQNLRVEYQLPTDGRWFEVFITEQVQETLLCFFTNITDRVLAEQELIKNLTLLQHTEELASMGSWDYDRSTDQFFWSEGMYRLFGLELGTPISLQTYVNNVLEADQPVALRFVDKLQRETLPFEETLRIRRYGDEAIIKIKGVVKSNSQEQPMWVLGGCWDITH</sequence>
<organism evidence="2 3">
    <name type="scientific">Spirosoma validum</name>
    <dbReference type="NCBI Taxonomy" id="2771355"/>
    <lineage>
        <taxon>Bacteria</taxon>
        <taxon>Pseudomonadati</taxon>
        <taxon>Bacteroidota</taxon>
        <taxon>Cytophagia</taxon>
        <taxon>Cytophagales</taxon>
        <taxon>Cytophagaceae</taxon>
        <taxon>Spirosoma</taxon>
    </lineage>
</organism>
<dbReference type="InterPro" id="IPR000014">
    <property type="entry name" value="PAS"/>
</dbReference>
<reference evidence="2" key="1">
    <citation type="submission" date="2020-09" db="EMBL/GenBank/DDBJ databases">
        <authorList>
            <person name="Kim M.K."/>
        </authorList>
    </citation>
    <scope>NUCLEOTIDE SEQUENCE</scope>
    <source>
        <strain evidence="2">BT704</strain>
    </source>
</reference>
<name>A0A927GE22_9BACT</name>
<feature type="domain" description="PAS fold-4" evidence="1">
    <location>
        <begin position="40"/>
        <end position="124"/>
    </location>
</feature>
<gene>
    <name evidence="2" type="ORF">IC230_15195</name>
</gene>
<dbReference type="AlphaFoldDB" id="A0A927GE22"/>
<evidence type="ECO:0000313" key="2">
    <source>
        <dbReference type="EMBL" id="MBD2754253.1"/>
    </source>
</evidence>
<dbReference type="EMBL" id="JACXAA010000005">
    <property type="protein sequence ID" value="MBD2754253.1"/>
    <property type="molecule type" value="Genomic_DNA"/>
</dbReference>
<dbReference type="InterPro" id="IPR035965">
    <property type="entry name" value="PAS-like_dom_sf"/>
</dbReference>
<dbReference type="SUPFAM" id="SSF55785">
    <property type="entry name" value="PYP-like sensor domain (PAS domain)"/>
    <property type="match status" value="2"/>
</dbReference>
<protein>
    <submittedName>
        <fullName evidence="2">PAS domain-containing protein</fullName>
    </submittedName>
</protein>
<dbReference type="RefSeq" id="WP_191039892.1">
    <property type="nucleotide sequence ID" value="NZ_JACXAA010000005.1"/>
</dbReference>
<accession>A0A927GE22</accession>
<evidence type="ECO:0000313" key="3">
    <source>
        <dbReference type="Proteomes" id="UP000653797"/>
    </source>
</evidence>
<comment type="caution">
    <text evidence="2">The sequence shown here is derived from an EMBL/GenBank/DDBJ whole genome shotgun (WGS) entry which is preliminary data.</text>
</comment>
<dbReference type="Gene3D" id="3.30.450.20">
    <property type="entry name" value="PAS domain"/>
    <property type="match status" value="2"/>
</dbReference>
<dbReference type="CDD" id="cd00130">
    <property type="entry name" value="PAS"/>
    <property type="match status" value="1"/>
</dbReference>
<dbReference type="Pfam" id="PF08448">
    <property type="entry name" value="PAS_4"/>
    <property type="match status" value="1"/>
</dbReference>
<evidence type="ECO:0000259" key="1">
    <source>
        <dbReference type="Pfam" id="PF08448"/>
    </source>
</evidence>
<dbReference type="InterPro" id="IPR013656">
    <property type="entry name" value="PAS_4"/>
</dbReference>
<proteinExistence type="predicted"/>
<keyword evidence="3" id="KW-1185">Reference proteome</keyword>
<dbReference type="Proteomes" id="UP000653797">
    <property type="component" value="Unassembled WGS sequence"/>
</dbReference>